<sequence>MPRLIGVIERGERATIGMCMMRRVGIVTIDQQGRSTNLQRRESSRSLRRKGLLGR</sequence>
<feature type="region of interest" description="Disordered" evidence="1">
    <location>
        <begin position="33"/>
        <end position="55"/>
    </location>
</feature>
<keyword evidence="3" id="KW-1185">Reference proteome</keyword>
<organism evidence="2 3">
    <name type="scientific">Elysia marginata</name>
    <dbReference type="NCBI Taxonomy" id="1093978"/>
    <lineage>
        <taxon>Eukaryota</taxon>
        <taxon>Metazoa</taxon>
        <taxon>Spiralia</taxon>
        <taxon>Lophotrochozoa</taxon>
        <taxon>Mollusca</taxon>
        <taxon>Gastropoda</taxon>
        <taxon>Heterobranchia</taxon>
        <taxon>Euthyneura</taxon>
        <taxon>Panpulmonata</taxon>
        <taxon>Sacoglossa</taxon>
        <taxon>Placobranchoidea</taxon>
        <taxon>Plakobranchidae</taxon>
        <taxon>Elysia</taxon>
    </lineage>
</organism>
<dbReference type="Proteomes" id="UP000762676">
    <property type="component" value="Unassembled WGS sequence"/>
</dbReference>
<feature type="compositionally biased region" description="Basic residues" evidence="1">
    <location>
        <begin position="46"/>
        <end position="55"/>
    </location>
</feature>
<name>A0AAV4IYR8_9GAST</name>
<gene>
    <name evidence="2" type="ORF">ElyMa_003173100</name>
</gene>
<protein>
    <submittedName>
        <fullName evidence="2">Uncharacterized protein</fullName>
    </submittedName>
</protein>
<dbReference type="AlphaFoldDB" id="A0AAV4IYR8"/>
<dbReference type="EMBL" id="BMAT01006553">
    <property type="protein sequence ID" value="GFS14874.1"/>
    <property type="molecule type" value="Genomic_DNA"/>
</dbReference>
<accession>A0AAV4IYR8</accession>
<reference evidence="2 3" key="1">
    <citation type="journal article" date="2021" name="Elife">
        <title>Chloroplast acquisition without the gene transfer in kleptoplastic sea slugs, Plakobranchus ocellatus.</title>
        <authorList>
            <person name="Maeda T."/>
            <person name="Takahashi S."/>
            <person name="Yoshida T."/>
            <person name="Shimamura S."/>
            <person name="Takaki Y."/>
            <person name="Nagai Y."/>
            <person name="Toyoda A."/>
            <person name="Suzuki Y."/>
            <person name="Arimoto A."/>
            <person name="Ishii H."/>
            <person name="Satoh N."/>
            <person name="Nishiyama T."/>
            <person name="Hasebe M."/>
            <person name="Maruyama T."/>
            <person name="Minagawa J."/>
            <person name="Obokata J."/>
            <person name="Shigenobu S."/>
        </authorList>
    </citation>
    <scope>NUCLEOTIDE SEQUENCE [LARGE SCALE GENOMIC DNA]</scope>
</reference>
<evidence type="ECO:0000256" key="1">
    <source>
        <dbReference type="SAM" id="MobiDB-lite"/>
    </source>
</evidence>
<evidence type="ECO:0000313" key="2">
    <source>
        <dbReference type="EMBL" id="GFS14874.1"/>
    </source>
</evidence>
<evidence type="ECO:0000313" key="3">
    <source>
        <dbReference type="Proteomes" id="UP000762676"/>
    </source>
</evidence>
<comment type="caution">
    <text evidence="2">The sequence shown here is derived from an EMBL/GenBank/DDBJ whole genome shotgun (WGS) entry which is preliminary data.</text>
</comment>
<proteinExistence type="predicted"/>